<dbReference type="GO" id="GO:0006357">
    <property type="term" value="P:regulation of transcription by RNA polymerase II"/>
    <property type="evidence" value="ECO:0007669"/>
    <property type="project" value="TreeGrafter"/>
</dbReference>
<dbReference type="SUPFAM" id="SSF46785">
    <property type="entry name" value="Winged helix' DNA-binding domain"/>
    <property type="match status" value="1"/>
</dbReference>
<evidence type="ECO:0000256" key="4">
    <source>
        <dbReference type="ARBA" id="ARBA00023016"/>
    </source>
</evidence>
<dbReference type="Gene3D" id="1.10.10.10">
    <property type="entry name" value="Winged helix-like DNA-binding domain superfamily/Winged helix DNA-binding domain"/>
    <property type="match status" value="1"/>
</dbReference>
<keyword evidence="2" id="KW-0597">Phosphoprotein</keyword>
<evidence type="ECO:0000256" key="2">
    <source>
        <dbReference type="ARBA" id="ARBA00022553"/>
    </source>
</evidence>
<dbReference type="GO" id="GO:0005634">
    <property type="term" value="C:nucleus"/>
    <property type="evidence" value="ECO:0007669"/>
    <property type="project" value="UniProtKB-SubCell"/>
</dbReference>
<feature type="domain" description="HSF-type DNA-binding" evidence="11">
    <location>
        <begin position="107"/>
        <end position="131"/>
    </location>
</feature>
<evidence type="ECO:0000256" key="10">
    <source>
        <dbReference type="SAM" id="MobiDB-lite"/>
    </source>
</evidence>
<dbReference type="InterPro" id="IPR036390">
    <property type="entry name" value="WH_DNA-bd_sf"/>
</dbReference>
<dbReference type="Pfam" id="PF00447">
    <property type="entry name" value="HSF_DNA-bind"/>
    <property type="match status" value="1"/>
</dbReference>
<evidence type="ECO:0000256" key="7">
    <source>
        <dbReference type="ARBA" id="ARBA00023242"/>
    </source>
</evidence>
<dbReference type="GO" id="GO:0003700">
    <property type="term" value="F:DNA-binding transcription factor activity"/>
    <property type="evidence" value="ECO:0007669"/>
    <property type="project" value="InterPro"/>
</dbReference>
<comment type="subcellular location">
    <subcellularLocation>
        <location evidence="1">Nucleus</location>
    </subcellularLocation>
</comment>
<evidence type="ECO:0000256" key="1">
    <source>
        <dbReference type="ARBA" id="ARBA00004123"/>
    </source>
</evidence>
<dbReference type="PROSITE" id="PS00434">
    <property type="entry name" value="HSF_DOMAIN"/>
    <property type="match status" value="1"/>
</dbReference>
<comment type="caution">
    <text evidence="12">The sequence shown here is derived from an EMBL/GenBank/DDBJ whole genome shotgun (WGS) entry which is preliminary data.</text>
</comment>
<feature type="compositionally biased region" description="Low complexity" evidence="10">
    <location>
        <begin position="32"/>
        <end position="51"/>
    </location>
</feature>
<keyword evidence="4" id="KW-0346">Stress response</keyword>
<evidence type="ECO:0000313" key="13">
    <source>
        <dbReference type="Proteomes" id="UP001417504"/>
    </source>
</evidence>
<organism evidence="12 13">
    <name type="scientific">Stephania japonica</name>
    <dbReference type="NCBI Taxonomy" id="461633"/>
    <lineage>
        <taxon>Eukaryota</taxon>
        <taxon>Viridiplantae</taxon>
        <taxon>Streptophyta</taxon>
        <taxon>Embryophyta</taxon>
        <taxon>Tracheophyta</taxon>
        <taxon>Spermatophyta</taxon>
        <taxon>Magnoliopsida</taxon>
        <taxon>Ranunculales</taxon>
        <taxon>Menispermaceae</taxon>
        <taxon>Menispermoideae</taxon>
        <taxon>Cissampelideae</taxon>
        <taxon>Stephania</taxon>
    </lineage>
</organism>
<dbReference type="GO" id="GO:0000978">
    <property type="term" value="F:RNA polymerase II cis-regulatory region sequence-specific DNA binding"/>
    <property type="evidence" value="ECO:0007669"/>
    <property type="project" value="TreeGrafter"/>
</dbReference>
<reference evidence="12 13" key="1">
    <citation type="submission" date="2024-01" db="EMBL/GenBank/DDBJ databases">
        <title>Genome assemblies of Stephania.</title>
        <authorList>
            <person name="Yang L."/>
        </authorList>
    </citation>
    <scope>NUCLEOTIDE SEQUENCE [LARGE SCALE GENOMIC DNA]</scope>
    <source>
        <strain evidence="12">QJT</strain>
        <tissue evidence="12">Leaf</tissue>
    </source>
</reference>
<keyword evidence="3" id="KW-0805">Transcription regulation</keyword>
<evidence type="ECO:0000256" key="5">
    <source>
        <dbReference type="ARBA" id="ARBA00023125"/>
    </source>
</evidence>
<keyword evidence="5" id="KW-0238">DNA-binding</keyword>
<proteinExistence type="inferred from homology"/>
<dbReference type="PRINTS" id="PR00056">
    <property type="entry name" value="HSFDOMAIN"/>
</dbReference>
<protein>
    <recommendedName>
        <fullName evidence="11">HSF-type DNA-binding domain-containing protein</fullName>
    </recommendedName>
</protein>
<name>A0AAP0F056_9MAGN</name>
<evidence type="ECO:0000259" key="11">
    <source>
        <dbReference type="PROSITE" id="PS00434"/>
    </source>
</evidence>
<keyword evidence="13" id="KW-1185">Reference proteome</keyword>
<dbReference type="PANTHER" id="PTHR10015:SF338">
    <property type="entry name" value="HEAT STRESS TRANSCRIPTION FACTOR A-2"/>
    <property type="match status" value="1"/>
</dbReference>
<dbReference type="EMBL" id="JBBNAE010000008">
    <property type="protein sequence ID" value="KAK9102544.1"/>
    <property type="molecule type" value="Genomic_DNA"/>
</dbReference>
<evidence type="ECO:0000313" key="12">
    <source>
        <dbReference type="EMBL" id="KAK9102544.1"/>
    </source>
</evidence>
<evidence type="ECO:0000256" key="8">
    <source>
        <dbReference type="RuleBase" id="RU004020"/>
    </source>
</evidence>
<dbReference type="InterPro" id="IPR036388">
    <property type="entry name" value="WH-like_DNA-bd_sf"/>
</dbReference>
<dbReference type="Proteomes" id="UP001417504">
    <property type="component" value="Unassembled WGS sequence"/>
</dbReference>
<keyword evidence="7" id="KW-0539">Nucleus</keyword>
<keyword evidence="9" id="KW-0175">Coiled coil</keyword>
<accession>A0AAP0F056</accession>
<evidence type="ECO:0000256" key="6">
    <source>
        <dbReference type="ARBA" id="ARBA00023163"/>
    </source>
</evidence>
<comment type="similarity">
    <text evidence="8">Belongs to the HSF family.</text>
</comment>
<dbReference type="AlphaFoldDB" id="A0AAP0F056"/>
<dbReference type="PANTHER" id="PTHR10015">
    <property type="entry name" value="HEAT SHOCK TRANSCRIPTION FACTOR"/>
    <property type="match status" value="1"/>
</dbReference>
<feature type="coiled-coil region" evidence="9">
    <location>
        <begin position="183"/>
        <end position="224"/>
    </location>
</feature>
<dbReference type="SMART" id="SM00415">
    <property type="entry name" value="HSF"/>
    <property type="match status" value="1"/>
</dbReference>
<evidence type="ECO:0000256" key="9">
    <source>
        <dbReference type="SAM" id="Coils"/>
    </source>
</evidence>
<dbReference type="FunFam" id="1.10.10.10:FF:000057">
    <property type="entry name" value="Heat shock transcription factor 1"/>
    <property type="match status" value="1"/>
</dbReference>
<keyword evidence="6" id="KW-0804">Transcription</keyword>
<dbReference type="InterPro" id="IPR000232">
    <property type="entry name" value="HSF_DNA-bd"/>
</dbReference>
<evidence type="ECO:0000256" key="3">
    <source>
        <dbReference type="ARBA" id="ARBA00023015"/>
    </source>
</evidence>
<feature type="region of interest" description="Disordered" evidence="10">
    <location>
        <begin position="31"/>
        <end position="51"/>
    </location>
</feature>
<gene>
    <name evidence="12" type="ORF">Sjap_019798</name>
</gene>
<dbReference type="GO" id="GO:0034605">
    <property type="term" value="P:cellular response to heat"/>
    <property type="evidence" value="ECO:0007669"/>
    <property type="project" value="TreeGrafter"/>
</dbReference>
<sequence>MERPSSMKTIKEEEEEEEVIFMGSVNVKSELSSSASSSSPSPSSSSSSMAMPMARPMERIHEMGPTPFLAKTFEMVEDPSTDAIVSWNEARNSFVVWDSHRLASNLLPKYFKHSNFSSFVRQLNTYGFRKVDPDRWEFANEGFLGGQKHLLKTIKRRRNAPQNIQHGRGTCVELGQYGLEYEMDRLKRDRDMLKVEIVKLRQQNQSSRDHLVSLEQRLQRNEKKQQQMMAFLARALKSPSFLEQLIQQKEWEKELGIGQLGRKRRLPLSQSAENLQLEEEAEAIEPETETLFSASTGDLGYLTQDQNPPVALDIVDPIVDPSWEELLIEGLAGGDEIEGQELGDGSEVDVEVEELVAKMPDWDEDVIDLFSQMGNL</sequence>